<dbReference type="AlphaFoldDB" id="A0A4R5PNI2"/>
<organism evidence="1 2">
    <name type="scientific">Pseudohoeflea suaedae</name>
    <dbReference type="NCBI Taxonomy" id="877384"/>
    <lineage>
        <taxon>Bacteria</taxon>
        <taxon>Pseudomonadati</taxon>
        <taxon>Pseudomonadota</taxon>
        <taxon>Alphaproteobacteria</taxon>
        <taxon>Hyphomicrobiales</taxon>
        <taxon>Rhizobiaceae</taxon>
        <taxon>Pseudohoeflea</taxon>
    </lineage>
</organism>
<reference evidence="1 2" key="1">
    <citation type="journal article" date="2013" name="Int. J. Syst. Evol. Microbiol.">
        <title>Hoeflea suaedae sp. nov., an endophytic bacterium isolated from the root of the halophyte Suaeda maritima.</title>
        <authorList>
            <person name="Chung E.J."/>
            <person name="Park J.A."/>
            <person name="Pramanik P."/>
            <person name="Bibi F."/>
            <person name="Jeon C.O."/>
            <person name="Chung Y.R."/>
        </authorList>
    </citation>
    <scope>NUCLEOTIDE SEQUENCE [LARGE SCALE GENOMIC DNA]</scope>
    <source>
        <strain evidence="1 2">YC6898</strain>
    </source>
</reference>
<evidence type="ECO:0000313" key="2">
    <source>
        <dbReference type="Proteomes" id="UP000295131"/>
    </source>
</evidence>
<evidence type="ECO:0000313" key="1">
    <source>
        <dbReference type="EMBL" id="TDH38117.1"/>
    </source>
</evidence>
<comment type="caution">
    <text evidence="1">The sequence shown here is derived from an EMBL/GenBank/DDBJ whole genome shotgun (WGS) entry which is preliminary data.</text>
</comment>
<name>A0A4R5PNI2_9HYPH</name>
<dbReference type="OrthoDB" id="7629567at2"/>
<dbReference type="EMBL" id="SMSI01000001">
    <property type="protein sequence ID" value="TDH38117.1"/>
    <property type="molecule type" value="Genomic_DNA"/>
</dbReference>
<proteinExistence type="predicted"/>
<protein>
    <submittedName>
        <fullName evidence="1">Uncharacterized protein</fullName>
    </submittedName>
</protein>
<dbReference type="RefSeq" id="WP_133282952.1">
    <property type="nucleotide sequence ID" value="NZ_SMSI01000001.1"/>
</dbReference>
<accession>A0A4R5PNI2</accession>
<dbReference type="Proteomes" id="UP000295131">
    <property type="component" value="Unassembled WGS sequence"/>
</dbReference>
<sequence length="503" mass="54411">MNEVWSARIPKFEKLPTRIIVEGVDQAGMFRPLRAAIPEAGEMSPAPLPLPIGTDLLADAATRVFGLEERATVTTGSTGSLVMECKAGSAPAGLLVSAGNAYVPREVPMRLLVRSEGEGGFAVAVVDRATGENVWASAEITDAETVLALPSRSWAQKDLPDIRILCPSSSGRIEIRSARLDVPEGGSVPAGAGAWMWNAADALEADGQLEDRLEAGGIDQVYLQLPVAGNSVVHQTDLRALIERLRKRNIDTIAVEGDPEMVSRDGRLHALSRASAISGFIGGSSARQSLAGVQYDIEPYLGGSHVNPEEMWDEWKATIRALADEIGSPVSVVVPFWMQASDAGIRALDDLDGQIAEIVVMAYRTDEISLWQICEPWLAYGADRNRAVRIALENGILEKEWHRTYRRAEKGPLVLEIDVDGTPMVSLGNVSLTMNGEHWWYDLSHEVVIDPRRISFMGDAATMSALAARVAPEFAAWKSFTGFAFHGLDMKAEAAASSRETTK</sequence>
<gene>
    <name evidence="1" type="ORF">E2A64_03035</name>
</gene>
<keyword evidence="2" id="KW-1185">Reference proteome</keyword>